<protein>
    <submittedName>
        <fullName evidence="5">Cellobionic acid phosphorylase</fullName>
    </submittedName>
</protein>
<dbReference type="STRING" id="260084.SAMN02927928_0877"/>
<dbReference type="GO" id="GO:0030246">
    <property type="term" value="F:carbohydrate binding"/>
    <property type="evidence" value="ECO:0007669"/>
    <property type="project" value="InterPro"/>
</dbReference>
<dbReference type="EMBL" id="FMTS01000001">
    <property type="protein sequence ID" value="SCW38881.1"/>
    <property type="molecule type" value="Genomic_DNA"/>
</dbReference>
<dbReference type="InterPro" id="IPR012341">
    <property type="entry name" value="6hp_glycosidase-like_sf"/>
</dbReference>
<feature type="domain" description="Glycosyl hydrolase 94 catalytic" evidence="4">
    <location>
        <begin position="312"/>
        <end position="708"/>
    </location>
</feature>
<dbReference type="GO" id="GO:0016757">
    <property type="term" value="F:glycosyltransferase activity"/>
    <property type="evidence" value="ECO:0007669"/>
    <property type="project" value="UniProtKB-KW"/>
</dbReference>
<dbReference type="Pfam" id="PF17167">
    <property type="entry name" value="Glyco_hydro_94"/>
    <property type="match status" value="1"/>
</dbReference>
<evidence type="ECO:0000259" key="4">
    <source>
        <dbReference type="Pfam" id="PF17167"/>
    </source>
</evidence>
<dbReference type="InterPro" id="IPR011013">
    <property type="entry name" value="Gal_mutarotase_sf_dom"/>
</dbReference>
<dbReference type="SUPFAM" id="SSF48208">
    <property type="entry name" value="Six-hairpin glycosidases"/>
    <property type="match status" value="1"/>
</dbReference>
<proteinExistence type="predicted"/>
<accession>A0A1G4Q378</accession>
<name>A0A1G4Q378_9CAUL</name>
<dbReference type="SUPFAM" id="SSF74650">
    <property type="entry name" value="Galactose mutarotase-like"/>
    <property type="match status" value="1"/>
</dbReference>
<dbReference type="AlphaFoldDB" id="A0A1G4Q378"/>
<dbReference type="InterPro" id="IPR037018">
    <property type="entry name" value="GH65_N"/>
</dbReference>
<dbReference type="Proteomes" id="UP000199150">
    <property type="component" value="Unassembled WGS sequence"/>
</dbReference>
<keyword evidence="2" id="KW-0808">Transferase</keyword>
<dbReference type="Pfam" id="PF06165">
    <property type="entry name" value="GH94_b-supersand"/>
    <property type="match status" value="1"/>
</dbReference>
<dbReference type="InterPro" id="IPR010383">
    <property type="entry name" value="Glyco_hydrolase_94_b-supersand"/>
</dbReference>
<dbReference type="Gene3D" id="2.60.420.10">
    <property type="entry name" value="Maltose phosphorylase, domain 3"/>
    <property type="match status" value="1"/>
</dbReference>
<dbReference type="GO" id="GO:0005975">
    <property type="term" value="P:carbohydrate metabolic process"/>
    <property type="evidence" value="ECO:0007669"/>
    <property type="project" value="InterPro"/>
</dbReference>
<dbReference type="InterPro" id="IPR008928">
    <property type="entry name" value="6-hairpin_glycosidase_sf"/>
</dbReference>
<evidence type="ECO:0000313" key="5">
    <source>
        <dbReference type="EMBL" id="SCW38881.1"/>
    </source>
</evidence>
<dbReference type="PANTHER" id="PTHR37469">
    <property type="entry name" value="CELLOBIONIC ACID PHOSPHORYLASE-RELATED"/>
    <property type="match status" value="1"/>
</dbReference>
<gene>
    <name evidence="5" type="ORF">SAMN02927928_0877</name>
</gene>
<keyword evidence="1" id="KW-0328">Glycosyltransferase</keyword>
<dbReference type="InterPro" id="IPR033432">
    <property type="entry name" value="GH94_catalytic"/>
</dbReference>
<organism evidence="5 6">
    <name type="scientific">Asticcacaulis taihuensis</name>
    <dbReference type="NCBI Taxonomy" id="260084"/>
    <lineage>
        <taxon>Bacteria</taxon>
        <taxon>Pseudomonadati</taxon>
        <taxon>Pseudomonadota</taxon>
        <taxon>Alphaproteobacteria</taxon>
        <taxon>Caulobacterales</taxon>
        <taxon>Caulobacteraceae</taxon>
        <taxon>Asticcacaulis</taxon>
    </lineage>
</organism>
<evidence type="ECO:0000256" key="2">
    <source>
        <dbReference type="ARBA" id="ARBA00022679"/>
    </source>
</evidence>
<evidence type="ECO:0000259" key="3">
    <source>
        <dbReference type="Pfam" id="PF06165"/>
    </source>
</evidence>
<dbReference type="OrthoDB" id="9769991at2"/>
<reference evidence="6" key="1">
    <citation type="submission" date="2016-10" db="EMBL/GenBank/DDBJ databases">
        <authorList>
            <person name="Varghese N."/>
            <person name="Submissions S."/>
        </authorList>
    </citation>
    <scope>NUCLEOTIDE SEQUENCE [LARGE SCALE GENOMIC DNA]</scope>
    <source>
        <strain evidence="6">CGMCC 1.3431</strain>
    </source>
</reference>
<dbReference type="RefSeq" id="WP_090644081.1">
    <property type="nucleotide sequence ID" value="NZ_CBCRYE010000001.1"/>
</dbReference>
<dbReference type="InterPro" id="IPR052047">
    <property type="entry name" value="GH94_Enzymes"/>
</dbReference>
<dbReference type="Gene3D" id="2.70.98.40">
    <property type="entry name" value="Glycoside hydrolase, family 65, N-terminal domain"/>
    <property type="match status" value="1"/>
</dbReference>
<dbReference type="PANTHER" id="PTHR37469:SF2">
    <property type="entry name" value="CELLOBIONIC ACID PHOSPHORYLASE"/>
    <property type="match status" value="1"/>
</dbReference>
<evidence type="ECO:0000313" key="6">
    <source>
        <dbReference type="Proteomes" id="UP000199150"/>
    </source>
</evidence>
<sequence length="778" mass="87175">MSLVDFSADRCTLTSPTALPLAAGFLWNPHMMIHMTARGYTTAQFMQPEPSKYARAQIMEAKHFMLPEQGTYAHHPGRFFYVKDRETGSLFSAPYEPVRAPVDCFAFEVTPADIRWTIDRPGLRIELTLTLPVDDACELWEVRLTNTGKRDRQVSFYPAFPLGLMSWMNQSATHDPALGGIVADCVTPYQKIEDYFKNKTLKDKVILLSEQAPLAFETRQARFEGEGGLHKPDAIMAVQMSDGVALYENPIAAMQFDHNLAKDESVTHRFLFGPAFDEAEISRLKSLYLSEVGFAKAREAYAAYIAAGTKAIDMDTPDPHLDAFVNSWLPRQVYYHGDTNRLSTDPQTRNFLQDAIGSVYVKPETARKTLLKALSQQHANGSMPDGIRMYEGAELKYINTVPHTDHSVWLALLMEAYLDETDDYAVLDELVSDTETGEARTVRDRISAANQWLMQAVDQRGLNFIDQGDWNDPMNMVGWKGKGVSGWLSLATAHSLRLWSQILERDGRDGSAFASAAKAFNEAMNTHLWDGDWYGRGITDDDVKFGVKADIEGRIYLNPQSFALMSGAADAGKQQRMVDAIADQMETPYGVEMIAPAYTHMREDVGRLTQKFPGVAENGSVYNHAAIFYIYSLYQVNEPEKAFELLRKMLTGPNDEDYLRRGQLPVFVPNYYRGAHRQHPEASGRSSHLFNTGTASWLYRSVIEGLFGLKGCREGLRIRPQLPATWPSAQVTRHFRGATFEVEITRGRPGLTVDGQTMAGDTITDIVAGKTYHVQVGV</sequence>
<dbReference type="Gene3D" id="1.50.10.10">
    <property type="match status" value="1"/>
</dbReference>
<feature type="domain" description="Glycosyl hydrolase 94 supersandwich" evidence="3">
    <location>
        <begin position="75"/>
        <end position="285"/>
    </location>
</feature>
<keyword evidence="6" id="KW-1185">Reference proteome</keyword>
<evidence type="ECO:0000256" key="1">
    <source>
        <dbReference type="ARBA" id="ARBA00022676"/>
    </source>
</evidence>